<dbReference type="Gene3D" id="3.40.50.1360">
    <property type="match status" value="1"/>
</dbReference>
<dbReference type="SUPFAM" id="SSF100950">
    <property type="entry name" value="NagB/RpiA/CoA transferase-like"/>
    <property type="match status" value="1"/>
</dbReference>
<reference evidence="5" key="1">
    <citation type="journal article" date="2021" name="PeerJ">
        <title>Extensive microbial diversity within the chicken gut microbiome revealed by metagenomics and culture.</title>
        <authorList>
            <person name="Gilroy R."/>
            <person name="Ravi A."/>
            <person name="Getino M."/>
            <person name="Pursley I."/>
            <person name="Horton D.L."/>
            <person name="Alikhan N.F."/>
            <person name="Baker D."/>
            <person name="Gharbi K."/>
            <person name="Hall N."/>
            <person name="Watson M."/>
            <person name="Adriaenssens E.M."/>
            <person name="Foster-Nyarko E."/>
            <person name="Jarju S."/>
            <person name="Secka A."/>
            <person name="Antonio M."/>
            <person name="Oren A."/>
            <person name="Chaudhuri R.R."/>
            <person name="La Ragione R."/>
            <person name="Hildebrand F."/>
            <person name="Pallen M.J."/>
        </authorList>
    </citation>
    <scope>NUCLEOTIDE SEQUENCE</scope>
    <source>
        <strain evidence="5">ChiHjej10B9-4811</strain>
    </source>
</reference>
<dbReference type="PANTHER" id="PTHR30363:SF44">
    <property type="entry name" value="AGA OPERON TRANSCRIPTIONAL REPRESSOR-RELATED"/>
    <property type="match status" value="1"/>
</dbReference>
<dbReference type="SUPFAM" id="SSF46785">
    <property type="entry name" value="Winged helix' DNA-binding domain"/>
    <property type="match status" value="1"/>
</dbReference>
<organism evidence="5 6">
    <name type="scientific">Candidatus Rothia avistercoris</name>
    <dbReference type="NCBI Taxonomy" id="2840479"/>
    <lineage>
        <taxon>Bacteria</taxon>
        <taxon>Bacillati</taxon>
        <taxon>Actinomycetota</taxon>
        <taxon>Actinomycetes</taxon>
        <taxon>Micrococcales</taxon>
        <taxon>Micrococcaceae</taxon>
        <taxon>Rothia</taxon>
    </lineage>
</organism>
<dbReference type="SMART" id="SM01134">
    <property type="entry name" value="DeoRC"/>
    <property type="match status" value="1"/>
</dbReference>
<dbReference type="InterPro" id="IPR037171">
    <property type="entry name" value="NagB/RpiA_transferase-like"/>
</dbReference>
<dbReference type="InterPro" id="IPR014036">
    <property type="entry name" value="DeoR-like_C"/>
</dbReference>
<dbReference type="Pfam" id="PF00455">
    <property type="entry name" value="DeoRC"/>
    <property type="match status" value="1"/>
</dbReference>
<keyword evidence="2 5" id="KW-0238">DNA-binding</keyword>
<evidence type="ECO:0000256" key="2">
    <source>
        <dbReference type="ARBA" id="ARBA00023125"/>
    </source>
</evidence>
<name>A0A9D2UDK8_9MICC</name>
<keyword evidence="3" id="KW-0804">Transcription</keyword>
<dbReference type="Proteomes" id="UP000823908">
    <property type="component" value="Unassembled WGS sequence"/>
</dbReference>
<dbReference type="AlphaFoldDB" id="A0A9D2UDK8"/>
<dbReference type="CDD" id="cd00090">
    <property type="entry name" value="HTH_ARSR"/>
    <property type="match status" value="1"/>
</dbReference>
<dbReference type="SMART" id="SM00420">
    <property type="entry name" value="HTH_DEOR"/>
    <property type="match status" value="1"/>
</dbReference>
<protein>
    <submittedName>
        <fullName evidence="5">DeoR/GlpR family DNA-binding transcription regulator</fullName>
    </submittedName>
</protein>
<dbReference type="Gene3D" id="1.10.10.10">
    <property type="entry name" value="Winged helix-like DNA-binding domain superfamily/Winged helix DNA-binding domain"/>
    <property type="match status" value="1"/>
</dbReference>
<evidence type="ECO:0000313" key="6">
    <source>
        <dbReference type="Proteomes" id="UP000823908"/>
    </source>
</evidence>
<accession>A0A9D2UDK8</accession>
<evidence type="ECO:0000256" key="3">
    <source>
        <dbReference type="ARBA" id="ARBA00023163"/>
    </source>
</evidence>
<dbReference type="PANTHER" id="PTHR30363">
    <property type="entry name" value="HTH-TYPE TRANSCRIPTIONAL REGULATOR SRLR-RELATED"/>
    <property type="match status" value="1"/>
</dbReference>
<keyword evidence="1" id="KW-0805">Transcription regulation</keyword>
<dbReference type="GO" id="GO:0003677">
    <property type="term" value="F:DNA binding"/>
    <property type="evidence" value="ECO:0007669"/>
    <property type="project" value="UniProtKB-KW"/>
</dbReference>
<evidence type="ECO:0000313" key="5">
    <source>
        <dbReference type="EMBL" id="HJD50524.1"/>
    </source>
</evidence>
<dbReference type="PRINTS" id="PR00037">
    <property type="entry name" value="HTHLACR"/>
</dbReference>
<dbReference type="PROSITE" id="PS00894">
    <property type="entry name" value="HTH_DEOR_1"/>
    <property type="match status" value="1"/>
</dbReference>
<dbReference type="PROSITE" id="PS51000">
    <property type="entry name" value="HTH_DEOR_2"/>
    <property type="match status" value="1"/>
</dbReference>
<evidence type="ECO:0000256" key="1">
    <source>
        <dbReference type="ARBA" id="ARBA00023015"/>
    </source>
</evidence>
<dbReference type="InterPro" id="IPR036388">
    <property type="entry name" value="WH-like_DNA-bd_sf"/>
</dbReference>
<dbReference type="GO" id="GO:0003700">
    <property type="term" value="F:DNA-binding transcription factor activity"/>
    <property type="evidence" value="ECO:0007669"/>
    <property type="project" value="InterPro"/>
</dbReference>
<dbReference type="InterPro" id="IPR050313">
    <property type="entry name" value="Carb_Metab_HTH_regulators"/>
</dbReference>
<dbReference type="InterPro" id="IPR001034">
    <property type="entry name" value="DeoR_HTH"/>
</dbReference>
<feature type="domain" description="HTH deoR-type" evidence="4">
    <location>
        <begin position="2"/>
        <end position="57"/>
    </location>
</feature>
<dbReference type="Pfam" id="PF08220">
    <property type="entry name" value="HTH_DeoR"/>
    <property type="match status" value="1"/>
</dbReference>
<gene>
    <name evidence="5" type="ORF">H9908_01430</name>
</gene>
<sequence length="264" mass="28700">MRSVRHTQILDIVNSREVVTVKELVDELNISTATVRRDLEALSQAGLLQRTRGGAQSLHTYLPPVIKTDQTHSTQKAAIAQHCLDYIKPGAMIGVTGGTTVGALAHALAQWAHRHKDLSSPPHKPLLTIVTNAVDIAYRLAEVSEIKIVLTGGVINGFSYELTGPYAIDVLNQISLDMAFIGVNGFDENGPGTVDEYEASVNHTMITRAQQTFIVADSSKFGKRSFTSISGESDRSATTIITDSSISQEWADRVTQQGYNLRIV</sequence>
<dbReference type="InterPro" id="IPR018356">
    <property type="entry name" value="Tscrpt_reg_HTH_DeoR_CS"/>
</dbReference>
<proteinExistence type="predicted"/>
<dbReference type="InterPro" id="IPR036390">
    <property type="entry name" value="WH_DNA-bd_sf"/>
</dbReference>
<dbReference type="EMBL" id="DWUS01000039">
    <property type="protein sequence ID" value="HJD50524.1"/>
    <property type="molecule type" value="Genomic_DNA"/>
</dbReference>
<reference evidence="5" key="2">
    <citation type="submission" date="2021-04" db="EMBL/GenBank/DDBJ databases">
        <authorList>
            <person name="Gilroy R."/>
        </authorList>
    </citation>
    <scope>NUCLEOTIDE SEQUENCE</scope>
    <source>
        <strain evidence="5">ChiHjej10B9-4811</strain>
    </source>
</reference>
<dbReference type="InterPro" id="IPR011991">
    <property type="entry name" value="ArsR-like_HTH"/>
</dbReference>
<evidence type="ECO:0000259" key="4">
    <source>
        <dbReference type="PROSITE" id="PS51000"/>
    </source>
</evidence>
<comment type="caution">
    <text evidence="5">The sequence shown here is derived from an EMBL/GenBank/DDBJ whole genome shotgun (WGS) entry which is preliminary data.</text>
</comment>